<keyword evidence="1" id="KW-0805">Transcription regulation</keyword>
<dbReference type="EMBL" id="CP025430">
    <property type="protein sequence ID" value="AUH65381.1"/>
    <property type="molecule type" value="Genomic_DNA"/>
</dbReference>
<dbReference type="Gene3D" id="1.10.10.10">
    <property type="entry name" value="Winged helix-like DNA-binding domain superfamily/Winged helix DNA-binding domain"/>
    <property type="match status" value="1"/>
</dbReference>
<proteinExistence type="predicted"/>
<gene>
    <name evidence="5" type="ORF">CX676_15405</name>
</gene>
<dbReference type="PANTHER" id="PTHR43537:SF24">
    <property type="entry name" value="GLUCONATE OPERON TRANSCRIPTIONAL REPRESSOR"/>
    <property type="match status" value="1"/>
</dbReference>
<keyword evidence="3" id="KW-0804">Transcription</keyword>
<evidence type="ECO:0000256" key="2">
    <source>
        <dbReference type="ARBA" id="ARBA00023125"/>
    </source>
</evidence>
<dbReference type="InterPro" id="IPR011711">
    <property type="entry name" value="GntR_C"/>
</dbReference>
<reference evidence="5 6" key="1">
    <citation type="journal article" date="2013" name="Antonie Van Leeuwenhoek">
        <title>Paracoccus zhejiangensis sp. nov., isolated from activated sludge in wastewater-treatment system.</title>
        <authorList>
            <person name="Wu Z.G."/>
            <person name="Zhang D.F."/>
            <person name="Liu Y.L."/>
            <person name="Wang F."/>
            <person name="Jiang X."/>
            <person name="Li C."/>
            <person name="Li S.P."/>
            <person name="Hong Q."/>
            <person name="Li W.J."/>
        </authorList>
    </citation>
    <scope>NUCLEOTIDE SEQUENCE [LARGE SCALE GENOMIC DNA]</scope>
    <source>
        <strain evidence="5 6">J6</strain>
    </source>
</reference>
<evidence type="ECO:0000256" key="1">
    <source>
        <dbReference type="ARBA" id="ARBA00023015"/>
    </source>
</evidence>
<evidence type="ECO:0000313" key="5">
    <source>
        <dbReference type="EMBL" id="AUH65381.1"/>
    </source>
</evidence>
<dbReference type="InterPro" id="IPR000524">
    <property type="entry name" value="Tscrpt_reg_HTH_GntR"/>
</dbReference>
<keyword evidence="2" id="KW-0238">DNA-binding</keyword>
<dbReference type="SUPFAM" id="SSF48008">
    <property type="entry name" value="GntR ligand-binding domain-like"/>
    <property type="match status" value="1"/>
</dbReference>
<dbReference type="RefSeq" id="WP_101753404.1">
    <property type="nucleotide sequence ID" value="NZ_CP025430.1"/>
</dbReference>
<name>A0A2H5F1F7_9RHOB</name>
<dbReference type="Pfam" id="PF00392">
    <property type="entry name" value="GntR"/>
    <property type="match status" value="1"/>
</dbReference>
<dbReference type="KEGG" id="pzh:CX676_15405"/>
<dbReference type="PROSITE" id="PS50949">
    <property type="entry name" value="HTH_GNTR"/>
    <property type="match status" value="1"/>
</dbReference>
<dbReference type="SMART" id="SM00895">
    <property type="entry name" value="FCD"/>
    <property type="match status" value="1"/>
</dbReference>
<dbReference type="InterPro" id="IPR008920">
    <property type="entry name" value="TF_FadR/GntR_C"/>
</dbReference>
<feature type="domain" description="HTH gntR-type" evidence="4">
    <location>
        <begin position="4"/>
        <end position="71"/>
    </location>
</feature>
<dbReference type="SUPFAM" id="SSF46785">
    <property type="entry name" value="Winged helix' DNA-binding domain"/>
    <property type="match status" value="1"/>
</dbReference>
<dbReference type="Gene3D" id="1.20.120.530">
    <property type="entry name" value="GntR ligand-binding domain-like"/>
    <property type="match status" value="1"/>
</dbReference>
<dbReference type="PANTHER" id="PTHR43537">
    <property type="entry name" value="TRANSCRIPTIONAL REGULATOR, GNTR FAMILY"/>
    <property type="match status" value="1"/>
</dbReference>
<protein>
    <submittedName>
        <fullName evidence="5">Transcriptional regulator</fullName>
    </submittedName>
</protein>
<dbReference type="AlphaFoldDB" id="A0A2H5F1F7"/>
<accession>A0A2H5F1F7</accession>
<evidence type="ECO:0000259" key="4">
    <source>
        <dbReference type="PROSITE" id="PS50949"/>
    </source>
</evidence>
<dbReference type="Pfam" id="PF07729">
    <property type="entry name" value="FCD"/>
    <property type="match status" value="1"/>
</dbReference>
<sequence length="291" mass="33062">MSRPSLAPKIMSRILEHARAEGMTSGQHLPAQALADVFRVSRAPVISALRLLEKRGLVRSEDNRGFFLDQDAANLPVLAEEDEEAIYFRVADDRLAGSTPDRFSTTEFMRQYQLSRGRAQQLLLRIEDEGWIDRLPGNGWQFSETLTSPMAYAHAYDFRASIEREALLQPGFRIDAEAFAEARARQQQMLASFASDSRSAVFRANNDFHEMLMRCSGNPFFIDALQRANRLRRLIEYRITTDRSRLPQQAAEHLQLLDLIEGGSLPEAADFLHRHIAEAGRAKVALFNRDD</sequence>
<keyword evidence="6" id="KW-1185">Reference proteome</keyword>
<dbReference type="InterPro" id="IPR036390">
    <property type="entry name" value="WH_DNA-bd_sf"/>
</dbReference>
<organism evidence="5 6">
    <name type="scientific">Paracoccus zhejiangensis</name>
    <dbReference type="NCBI Taxonomy" id="1077935"/>
    <lineage>
        <taxon>Bacteria</taxon>
        <taxon>Pseudomonadati</taxon>
        <taxon>Pseudomonadota</taxon>
        <taxon>Alphaproteobacteria</taxon>
        <taxon>Rhodobacterales</taxon>
        <taxon>Paracoccaceae</taxon>
        <taxon>Paracoccus</taxon>
    </lineage>
</organism>
<dbReference type="Proteomes" id="UP000234530">
    <property type="component" value="Chromosome"/>
</dbReference>
<dbReference type="GO" id="GO:0003700">
    <property type="term" value="F:DNA-binding transcription factor activity"/>
    <property type="evidence" value="ECO:0007669"/>
    <property type="project" value="InterPro"/>
</dbReference>
<evidence type="ECO:0000256" key="3">
    <source>
        <dbReference type="ARBA" id="ARBA00023163"/>
    </source>
</evidence>
<dbReference type="GO" id="GO:0003677">
    <property type="term" value="F:DNA binding"/>
    <property type="evidence" value="ECO:0007669"/>
    <property type="project" value="UniProtKB-KW"/>
</dbReference>
<dbReference type="InterPro" id="IPR036388">
    <property type="entry name" value="WH-like_DNA-bd_sf"/>
</dbReference>
<evidence type="ECO:0000313" key="6">
    <source>
        <dbReference type="Proteomes" id="UP000234530"/>
    </source>
</evidence>
<dbReference type="OrthoDB" id="7005926at2"/>
<dbReference type="SMART" id="SM00345">
    <property type="entry name" value="HTH_GNTR"/>
    <property type="match status" value="1"/>
</dbReference>